<dbReference type="AlphaFoldDB" id="A0A0F9KK37"/>
<organism evidence="4">
    <name type="scientific">marine sediment metagenome</name>
    <dbReference type="NCBI Taxonomy" id="412755"/>
    <lineage>
        <taxon>unclassified sequences</taxon>
        <taxon>metagenomes</taxon>
        <taxon>ecological metagenomes</taxon>
    </lineage>
</organism>
<evidence type="ECO:0000256" key="1">
    <source>
        <dbReference type="ARBA" id="ARBA00006230"/>
    </source>
</evidence>
<dbReference type="GO" id="GO:0032259">
    <property type="term" value="P:methylation"/>
    <property type="evidence" value="ECO:0007669"/>
    <property type="project" value="UniProtKB-KW"/>
</dbReference>
<dbReference type="InterPro" id="IPR023467">
    <property type="entry name" value="MeTrfase_MtrH/MtxH"/>
</dbReference>
<keyword evidence="2" id="KW-0489">Methyltransferase</keyword>
<gene>
    <name evidence="4" type="ORF">LCGC14_1318820</name>
</gene>
<evidence type="ECO:0008006" key="5">
    <source>
        <dbReference type="Google" id="ProtNLM"/>
    </source>
</evidence>
<protein>
    <recommendedName>
        <fullName evidence="5">Tetrahydromethanopterin S-methyltransferase subunit H</fullName>
    </recommendedName>
</protein>
<dbReference type="Pfam" id="PF02007">
    <property type="entry name" value="MtrH"/>
    <property type="match status" value="1"/>
</dbReference>
<accession>A0A0F9KK37</accession>
<reference evidence="4" key="1">
    <citation type="journal article" date="2015" name="Nature">
        <title>Complex archaea that bridge the gap between prokaryotes and eukaryotes.</title>
        <authorList>
            <person name="Spang A."/>
            <person name="Saw J.H."/>
            <person name="Jorgensen S.L."/>
            <person name="Zaremba-Niedzwiedzka K."/>
            <person name="Martijn J."/>
            <person name="Lind A.E."/>
            <person name="van Eijk R."/>
            <person name="Schleper C."/>
            <person name="Guy L."/>
            <person name="Ettema T.J."/>
        </authorList>
    </citation>
    <scope>NUCLEOTIDE SEQUENCE</scope>
</reference>
<dbReference type="EMBL" id="LAZR01007853">
    <property type="protein sequence ID" value="KKM82509.1"/>
    <property type="molecule type" value="Genomic_DNA"/>
</dbReference>
<sequence length="319" mass="35302">MFTFSKEQKVFNIGGHKVGGQPGENPPLLIASMFHNKDRILRDRKGNFDRHKAKQYIKKQEELSAATGIPSMVAMVANSAEEAKIYIDFYLENTDMPFGIDMWVAEKREKATEYIASLGVQDKFLYNSITPWDKDISGQVQKLKDLGIKHVIVQAFDDTDQSPAGRLKSLNSLLEQGAGDFESVLVDTSVMNLPSTSFSLLANKLIKEELGLPSGSAYSNGTHMWKEAKEAWGLEGFRAMDAVAQGMSSALWSDFDLFGPIVTAPRIFPAVATAHILLSTLVFDETGKISDNADLPIRKYFPDFLEKLEAGGGRKKGKK</sequence>
<keyword evidence="3" id="KW-0808">Transferase</keyword>
<name>A0A0F9KK37_9ZZZZ</name>
<dbReference type="SUPFAM" id="SSF51717">
    <property type="entry name" value="Dihydropteroate synthetase-like"/>
    <property type="match status" value="1"/>
</dbReference>
<evidence type="ECO:0000256" key="2">
    <source>
        <dbReference type="ARBA" id="ARBA00022603"/>
    </source>
</evidence>
<dbReference type="NCBIfam" id="NF002142">
    <property type="entry name" value="PRK00979.1-1"/>
    <property type="match status" value="1"/>
</dbReference>
<proteinExistence type="inferred from homology"/>
<evidence type="ECO:0000313" key="4">
    <source>
        <dbReference type="EMBL" id="KKM82509.1"/>
    </source>
</evidence>
<dbReference type="GO" id="GO:0008168">
    <property type="term" value="F:methyltransferase activity"/>
    <property type="evidence" value="ECO:0007669"/>
    <property type="project" value="UniProtKB-KW"/>
</dbReference>
<comment type="caution">
    <text evidence="4">The sequence shown here is derived from an EMBL/GenBank/DDBJ whole genome shotgun (WGS) entry which is preliminary data.</text>
</comment>
<dbReference type="GO" id="GO:0006730">
    <property type="term" value="P:one-carbon metabolic process"/>
    <property type="evidence" value="ECO:0007669"/>
    <property type="project" value="InterPro"/>
</dbReference>
<evidence type="ECO:0000256" key="3">
    <source>
        <dbReference type="ARBA" id="ARBA00022679"/>
    </source>
</evidence>
<comment type="similarity">
    <text evidence="1">Belongs to the MtrH family.</text>
</comment>
<dbReference type="InterPro" id="IPR011005">
    <property type="entry name" value="Dihydropteroate_synth-like_sf"/>
</dbReference>